<proteinExistence type="predicted"/>
<reference evidence="1" key="1">
    <citation type="journal article" date="2023" name="IScience">
        <title>Live-bearing cockroach genome reveals convergent evolutionary mechanisms linked to viviparity in insects and beyond.</title>
        <authorList>
            <person name="Fouks B."/>
            <person name="Harrison M.C."/>
            <person name="Mikhailova A.A."/>
            <person name="Marchal E."/>
            <person name="English S."/>
            <person name="Carruthers M."/>
            <person name="Jennings E.C."/>
            <person name="Chiamaka E.L."/>
            <person name="Frigard R.A."/>
            <person name="Pippel M."/>
            <person name="Attardo G.M."/>
            <person name="Benoit J.B."/>
            <person name="Bornberg-Bauer E."/>
            <person name="Tobe S.S."/>
        </authorList>
    </citation>
    <scope>NUCLEOTIDE SEQUENCE</scope>
    <source>
        <strain evidence="1">Stay&amp;Tobe</strain>
    </source>
</reference>
<feature type="non-terminal residue" evidence="1">
    <location>
        <position position="55"/>
    </location>
</feature>
<organism evidence="1 2">
    <name type="scientific">Diploptera punctata</name>
    <name type="common">Pacific beetle cockroach</name>
    <dbReference type="NCBI Taxonomy" id="6984"/>
    <lineage>
        <taxon>Eukaryota</taxon>
        <taxon>Metazoa</taxon>
        <taxon>Ecdysozoa</taxon>
        <taxon>Arthropoda</taxon>
        <taxon>Hexapoda</taxon>
        <taxon>Insecta</taxon>
        <taxon>Pterygota</taxon>
        <taxon>Neoptera</taxon>
        <taxon>Polyneoptera</taxon>
        <taxon>Dictyoptera</taxon>
        <taxon>Blattodea</taxon>
        <taxon>Blaberoidea</taxon>
        <taxon>Blaberidae</taxon>
        <taxon>Diplopterinae</taxon>
        <taxon>Diploptera</taxon>
    </lineage>
</organism>
<keyword evidence="2" id="KW-1185">Reference proteome</keyword>
<name>A0AAD7ZXU0_DIPPU</name>
<dbReference type="Proteomes" id="UP001233999">
    <property type="component" value="Unassembled WGS sequence"/>
</dbReference>
<reference evidence="1" key="2">
    <citation type="submission" date="2023-05" db="EMBL/GenBank/DDBJ databases">
        <authorList>
            <person name="Fouks B."/>
        </authorList>
    </citation>
    <scope>NUCLEOTIDE SEQUENCE</scope>
    <source>
        <strain evidence="1">Stay&amp;Tobe</strain>
        <tissue evidence="1">Testes</tissue>
    </source>
</reference>
<accession>A0AAD7ZXU0</accession>
<protein>
    <submittedName>
        <fullName evidence="1">Uncharacterized protein</fullName>
    </submittedName>
</protein>
<evidence type="ECO:0000313" key="1">
    <source>
        <dbReference type="EMBL" id="KAJ9588615.1"/>
    </source>
</evidence>
<feature type="non-terminal residue" evidence="1">
    <location>
        <position position="1"/>
    </location>
</feature>
<sequence>NMIMAGCFFSRFLHFPTVDGCNATFNSCLAPIVICCCIFNAILTNDHADPERNRT</sequence>
<dbReference type="AlphaFoldDB" id="A0AAD7ZXU0"/>
<comment type="caution">
    <text evidence="1">The sequence shown here is derived from an EMBL/GenBank/DDBJ whole genome shotgun (WGS) entry which is preliminary data.</text>
</comment>
<evidence type="ECO:0000313" key="2">
    <source>
        <dbReference type="Proteomes" id="UP001233999"/>
    </source>
</evidence>
<gene>
    <name evidence="1" type="ORF">L9F63_028082</name>
</gene>
<dbReference type="EMBL" id="JASPKZ010005432">
    <property type="protein sequence ID" value="KAJ9588615.1"/>
    <property type="molecule type" value="Genomic_DNA"/>
</dbReference>